<evidence type="ECO:0000259" key="2">
    <source>
        <dbReference type="PROSITE" id="PS51186"/>
    </source>
</evidence>
<dbReference type="AlphaFoldDB" id="A0A9Q8FQY6"/>
<dbReference type="EMBL" id="SCWD01000002">
    <property type="protein sequence ID" value="TDM02415.1"/>
    <property type="molecule type" value="Genomic_DNA"/>
</dbReference>
<dbReference type="PANTHER" id="PTHR13947">
    <property type="entry name" value="GNAT FAMILY N-ACETYLTRANSFERASE"/>
    <property type="match status" value="1"/>
</dbReference>
<proteinExistence type="predicted"/>
<dbReference type="InterPro" id="IPR050769">
    <property type="entry name" value="NAT_camello-type"/>
</dbReference>
<dbReference type="Pfam" id="PF13508">
    <property type="entry name" value="Acetyltransf_7"/>
    <property type="match status" value="1"/>
</dbReference>
<accession>A0A9Q8FQY6</accession>
<keyword evidence="4" id="KW-1185">Reference proteome</keyword>
<dbReference type="OrthoDB" id="5419426at2"/>
<dbReference type="RefSeq" id="WP_133417898.1">
    <property type="nucleotide sequence ID" value="NZ_SCWD01000002.1"/>
</dbReference>
<evidence type="ECO:0000313" key="4">
    <source>
        <dbReference type="Proteomes" id="UP000295280"/>
    </source>
</evidence>
<protein>
    <submittedName>
        <fullName evidence="3">GNAT family N-acetyltransferase</fullName>
    </submittedName>
</protein>
<dbReference type="InterPro" id="IPR000182">
    <property type="entry name" value="GNAT_dom"/>
</dbReference>
<reference evidence="3 4" key="1">
    <citation type="submission" date="2019-01" db="EMBL/GenBank/DDBJ databases">
        <title>Draft genome sequences of the type strains of six Macrococcus species.</title>
        <authorList>
            <person name="Mazhar S."/>
            <person name="Altermann E."/>
            <person name="Hill C."/>
            <person name="Mcauliffe O."/>
        </authorList>
    </citation>
    <scope>NUCLEOTIDE SEQUENCE [LARGE SCALE GENOMIC DNA]</scope>
    <source>
        <strain evidence="3 4">ATCC 51828</strain>
    </source>
</reference>
<dbReference type="CDD" id="cd04301">
    <property type="entry name" value="NAT_SF"/>
    <property type="match status" value="1"/>
</dbReference>
<organism evidence="3 4">
    <name type="scientific">Macrococcus carouselicus</name>
    <dbReference type="NCBI Taxonomy" id="69969"/>
    <lineage>
        <taxon>Bacteria</taxon>
        <taxon>Bacillati</taxon>
        <taxon>Bacillota</taxon>
        <taxon>Bacilli</taxon>
        <taxon>Bacillales</taxon>
        <taxon>Staphylococcaceae</taxon>
        <taxon>Macrococcus</taxon>
    </lineage>
</organism>
<dbReference type="GO" id="GO:0008080">
    <property type="term" value="F:N-acetyltransferase activity"/>
    <property type="evidence" value="ECO:0007669"/>
    <property type="project" value="InterPro"/>
</dbReference>
<comment type="caution">
    <text evidence="3">The sequence shown here is derived from an EMBL/GenBank/DDBJ whole genome shotgun (WGS) entry which is preliminary data.</text>
</comment>
<evidence type="ECO:0000256" key="1">
    <source>
        <dbReference type="ARBA" id="ARBA00022679"/>
    </source>
</evidence>
<dbReference type="InterPro" id="IPR016181">
    <property type="entry name" value="Acyl_CoA_acyltransferase"/>
</dbReference>
<dbReference type="Gene3D" id="3.40.630.30">
    <property type="match status" value="1"/>
</dbReference>
<sequence length="158" mass="17994">MNIREIKPDDNSSIKTIIQQSLKTHDLAIPGSAYFDPHLGELYEFYHQLEYAAYWIAEEDGEVLGGIGIAPFNLESGICELQKLYLKPAGQGRGISKQLMETALSFAAMHYRQCYLETMFKLRAACHLYEQYGFKLLDQPLPGSEHSAMDAWYIKSLH</sequence>
<feature type="domain" description="N-acetyltransferase" evidence="2">
    <location>
        <begin position="1"/>
        <end position="158"/>
    </location>
</feature>
<evidence type="ECO:0000313" key="3">
    <source>
        <dbReference type="EMBL" id="TDM02415.1"/>
    </source>
</evidence>
<name>A0A9Q8FQY6_9STAP</name>
<dbReference type="PANTHER" id="PTHR13947:SF37">
    <property type="entry name" value="LD18367P"/>
    <property type="match status" value="1"/>
</dbReference>
<dbReference type="PROSITE" id="PS51186">
    <property type="entry name" value="GNAT"/>
    <property type="match status" value="1"/>
</dbReference>
<keyword evidence="1" id="KW-0808">Transferase</keyword>
<gene>
    <name evidence="3" type="ORF">ERX40_07625</name>
</gene>
<dbReference type="Proteomes" id="UP000295280">
    <property type="component" value="Unassembled WGS sequence"/>
</dbReference>
<dbReference type="SUPFAM" id="SSF55729">
    <property type="entry name" value="Acyl-CoA N-acyltransferases (Nat)"/>
    <property type="match status" value="1"/>
</dbReference>